<evidence type="ECO:0000313" key="1">
    <source>
        <dbReference type="EMBL" id="ADG93767.1"/>
    </source>
</evidence>
<gene>
    <name evidence="1" type="ordered locus">Arnit_2113</name>
</gene>
<name>D5V0F5_ARCNC</name>
<dbReference type="eggNOG" id="COG1403">
    <property type="taxonomic scope" value="Bacteria"/>
</dbReference>
<reference evidence="1 2" key="1">
    <citation type="journal article" date="2010" name="Stand. Genomic Sci.">
        <title>Complete genome sequence of Arcobacter nitrofigilis type strain (CI).</title>
        <authorList>
            <person name="Pati A."/>
            <person name="Gronow S."/>
            <person name="Lapidus A."/>
            <person name="Copeland A."/>
            <person name="Glavina Del Rio T."/>
            <person name="Nolan M."/>
            <person name="Lucas S."/>
            <person name="Tice H."/>
            <person name="Cheng J.F."/>
            <person name="Han C."/>
            <person name="Chertkov O."/>
            <person name="Bruce D."/>
            <person name="Tapia R."/>
            <person name="Goodwin L."/>
            <person name="Pitluck S."/>
            <person name="Liolios K."/>
            <person name="Ivanova N."/>
            <person name="Mavromatis K."/>
            <person name="Chen A."/>
            <person name="Palaniappan K."/>
            <person name="Land M."/>
            <person name="Hauser L."/>
            <person name="Chang Y.J."/>
            <person name="Jeffries C.D."/>
            <person name="Detter J.C."/>
            <person name="Rohde M."/>
            <person name="Goker M."/>
            <person name="Bristow J."/>
            <person name="Eisen J.A."/>
            <person name="Markowitz V."/>
            <person name="Hugenholtz P."/>
            <person name="Klenk H.P."/>
            <person name="Kyrpides N.C."/>
        </authorList>
    </citation>
    <scope>NUCLEOTIDE SEQUENCE [LARGE SCALE GENOMIC DNA]</scope>
    <source>
        <strain evidence="2">ATCC 33309 / DSM 7299 / CCUG 15893 / LMG 7604 / NCTC 12251 / CI</strain>
    </source>
</reference>
<dbReference type="HOGENOM" id="CLU_168213_0_0_7"/>
<sequence>MSNSWNIPLWLELEVRQRDKRCVYCGIEFTSSRISKKTAPSWEHIINDAKIITRENIALCCCSCNASKGQKELSVWLESKYCQEKNINKDTVSLIIKQALENK</sequence>
<protein>
    <recommendedName>
        <fullName evidence="3">HNH endonuclease</fullName>
    </recommendedName>
</protein>
<keyword evidence="2" id="KW-1185">Reference proteome</keyword>
<dbReference type="RefSeq" id="WP_013135912.1">
    <property type="nucleotide sequence ID" value="NC_014166.1"/>
</dbReference>
<dbReference type="AlphaFoldDB" id="D5V0F5"/>
<organism evidence="1 2">
    <name type="scientific">Arcobacter nitrofigilis (strain ATCC 33309 / DSM 7299 / CCUG 15893 / LMG 7604 / NCTC 12251 / CI)</name>
    <name type="common">Campylobacter nitrofigilis</name>
    <dbReference type="NCBI Taxonomy" id="572480"/>
    <lineage>
        <taxon>Bacteria</taxon>
        <taxon>Pseudomonadati</taxon>
        <taxon>Campylobacterota</taxon>
        <taxon>Epsilonproteobacteria</taxon>
        <taxon>Campylobacterales</taxon>
        <taxon>Arcobacteraceae</taxon>
        <taxon>Arcobacter</taxon>
    </lineage>
</organism>
<dbReference type="EMBL" id="CP001999">
    <property type="protein sequence ID" value="ADG93767.1"/>
    <property type="molecule type" value="Genomic_DNA"/>
</dbReference>
<evidence type="ECO:0000313" key="2">
    <source>
        <dbReference type="Proteomes" id="UP000000939"/>
    </source>
</evidence>
<accession>D5V0F5</accession>
<dbReference type="OrthoDB" id="9816185at2"/>
<dbReference type="KEGG" id="ant:Arnit_2113"/>
<evidence type="ECO:0008006" key="3">
    <source>
        <dbReference type="Google" id="ProtNLM"/>
    </source>
</evidence>
<dbReference type="Gene3D" id="1.10.30.50">
    <property type="match status" value="1"/>
</dbReference>
<proteinExistence type="predicted"/>
<dbReference type="Proteomes" id="UP000000939">
    <property type="component" value="Chromosome"/>
</dbReference>